<proteinExistence type="predicted"/>
<comment type="caution">
    <text evidence="1">The sequence shown here is derived from an EMBL/GenBank/DDBJ whole genome shotgun (WGS) entry which is preliminary data.</text>
</comment>
<name>A0A918HS67_9ACTN</name>
<dbReference type="EMBL" id="BMSA01000050">
    <property type="protein sequence ID" value="GGT96093.1"/>
    <property type="molecule type" value="Genomic_DNA"/>
</dbReference>
<keyword evidence="2" id="KW-1185">Reference proteome</keyword>
<protein>
    <submittedName>
        <fullName evidence="1">Uncharacterized protein</fullName>
    </submittedName>
</protein>
<gene>
    <name evidence="1" type="ORF">GCM10010226_87120</name>
</gene>
<dbReference type="Proteomes" id="UP000646776">
    <property type="component" value="Unassembled WGS sequence"/>
</dbReference>
<organism evidence="1 2">
    <name type="scientific">Streptomyces phaeofaciens</name>
    <dbReference type="NCBI Taxonomy" id="68254"/>
    <lineage>
        <taxon>Bacteria</taxon>
        <taxon>Bacillati</taxon>
        <taxon>Actinomycetota</taxon>
        <taxon>Actinomycetes</taxon>
        <taxon>Kitasatosporales</taxon>
        <taxon>Streptomycetaceae</taxon>
        <taxon>Streptomyces</taxon>
    </lineage>
</organism>
<sequence length="215" mass="23342">MDAPTLVTYKGRPVPYVSAWSSERVDLPQLRATAGGLVVEGQLCDAAGVSWKPWGNALGVGEPDYGAVHLPRQRECMHSLLCQVCRRPVQRDGLGWPWLLEDHRSEPGWPEREVTTHPPVCEACQPVSAIQCDPNRGSFVSVRVGRVLVDGVYGQLYTPAPHPAPAGGETVLFAGDPRLLWMLGGQVAATLLDVTIVDMSQLGTHAPAPREVVRR</sequence>
<reference evidence="1" key="2">
    <citation type="submission" date="2020-09" db="EMBL/GenBank/DDBJ databases">
        <authorList>
            <person name="Sun Q."/>
            <person name="Ohkuma M."/>
        </authorList>
    </citation>
    <scope>NUCLEOTIDE SEQUENCE</scope>
    <source>
        <strain evidence="1">JCM 4125</strain>
    </source>
</reference>
<evidence type="ECO:0000313" key="1">
    <source>
        <dbReference type="EMBL" id="GGT96093.1"/>
    </source>
</evidence>
<dbReference type="RefSeq" id="WP_189718155.1">
    <property type="nucleotide sequence ID" value="NZ_BMSA01000050.1"/>
</dbReference>
<accession>A0A918HS67</accession>
<evidence type="ECO:0000313" key="2">
    <source>
        <dbReference type="Proteomes" id="UP000646776"/>
    </source>
</evidence>
<reference evidence="1" key="1">
    <citation type="journal article" date="2014" name="Int. J. Syst. Evol. Microbiol.">
        <title>Complete genome sequence of Corynebacterium casei LMG S-19264T (=DSM 44701T), isolated from a smear-ripened cheese.</title>
        <authorList>
            <consortium name="US DOE Joint Genome Institute (JGI-PGF)"/>
            <person name="Walter F."/>
            <person name="Albersmeier A."/>
            <person name="Kalinowski J."/>
            <person name="Ruckert C."/>
        </authorList>
    </citation>
    <scope>NUCLEOTIDE SEQUENCE</scope>
    <source>
        <strain evidence="1">JCM 4125</strain>
    </source>
</reference>
<dbReference type="AlphaFoldDB" id="A0A918HS67"/>